<evidence type="ECO:0000256" key="5">
    <source>
        <dbReference type="ARBA" id="ARBA00022741"/>
    </source>
</evidence>
<name>A0A933GL36_UNCTE</name>
<dbReference type="PANTHER" id="PTHR21299:SF1">
    <property type="entry name" value="PANTOATE--BETA-ALANINE LIGASE"/>
    <property type="match status" value="1"/>
</dbReference>
<evidence type="ECO:0000256" key="1">
    <source>
        <dbReference type="ARBA" id="ARBA00004990"/>
    </source>
</evidence>
<feature type="active site" description="Proton donor" evidence="8">
    <location>
        <position position="28"/>
    </location>
</feature>
<dbReference type="Pfam" id="PF02569">
    <property type="entry name" value="Pantoate_ligase"/>
    <property type="match status" value="1"/>
</dbReference>
<dbReference type="PANTHER" id="PTHR21299">
    <property type="entry name" value="CYTIDYLATE KINASE/PANTOATE-BETA-ALANINE LIGASE"/>
    <property type="match status" value="1"/>
</dbReference>
<dbReference type="GO" id="GO:0005829">
    <property type="term" value="C:cytosol"/>
    <property type="evidence" value="ECO:0007669"/>
    <property type="project" value="TreeGrafter"/>
</dbReference>
<comment type="miscellaneous">
    <text evidence="8">The reaction proceeds by a bi uni uni bi ping pong mechanism.</text>
</comment>
<dbReference type="Gene3D" id="3.40.50.620">
    <property type="entry name" value="HUPs"/>
    <property type="match status" value="1"/>
</dbReference>
<dbReference type="AlphaFoldDB" id="A0A933GL36"/>
<comment type="pathway">
    <text evidence="1 8">Cofactor biosynthesis; (R)-pantothenate biosynthesis; (R)-pantothenate from (R)-pantoate and beta-alanine: step 1/1.</text>
</comment>
<evidence type="ECO:0000313" key="9">
    <source>
        <dbReference type="EMBL" id="MBI4594769.1"/>
    </source>
</evidence>
<comment type="function">
    <text evidence="8">Catalyzes the condensation of pantoate with beta-alanine in an ATP-dependent reaction via a pantoyl-adenylate intermediate.</text>
</comment>
<dbReference type="EMBL" id="JACQWF010000007">
    <property type="protein sequence ID" value="MBI4594769.1"/>
    <property type="molecule type" value="Genomic_DNA"/>
</dbReference>
<dbReference type="FunFam" id="3.30.1300.10:FF:000001">
    <property type="entry name" value="Pantothenate synthetase"/>
    <property type="match status" value="1"/>
</dbReference>
<protein>
    <recommendedName>
        <fullName evidence="8">Pantothenate synthetase</fullName>
        <shortName evidence="8">PS</shortName>
        <ecNumber evidence="8">6.3.2.1</ecNumber>
    </recommendedName>
    <alternativeName>
        <fullName evidence="8">Pantoate--beta-alanine ligase</fullName>
    </alternativeName>
    <alternativeName>
        <fullName evidence="8">Pantoate-activating enzyme</fullName>
    </alternativeName>
</protein>
<feature type="binding site" evidence="8">
    <location>
        <begin position="175"/>
        <end position="178"/>
    </location>
    <ligand>
        <name>ATP</name>
        <dbReference type="ChEBI" id="CHEBI:30616"/>
    </ligand>
</feature>
<feature type="binding site" evidence="8">
    <location>
        <position position="52"/>
    </location>
    <ligand>
        <name>(R)-pantoate</name>
        <dbReference type="ChEBI" id="CHEBI:15980"/>
    </ligand>
</feature>
<evidence type="ECO:0000313" key="10">
    <source>
        <dbReference type="Proteomes" id="UP000772181"/>
    </source>
</evidence>
<dbReference type="HAMAP" id="MF_00158">
    <property type="entry name" value="PanC"/>
    <property type="match status" value="1"/>
</dbReference>
<dbReference type="InterPro" id="IPR014729">
    <property type="entry name" value="Rossmann-like_a/b/a_fold"/>
</dbReference>
<feature type="binding site" evidence="8">
    <location>
        <position position="144"/>
    </location>
    <ligand>
        <name>(R)-pantoate</name>
        <dbReference type="ChEBI" id="CHEBI:15980"/>
    </ligand>
</feature>
<dbReference type="EC" id="6.3.2.1" evidence="8"/>
<sequence length="276" mass="30770">MSTRSKEWRSSGKRIGFVPTMGFLHDGHMSLVRRAVEDCDIAVVSIFVNPAQFGKGEDFEKYPRDLTGDANKIKGAGGHYIFAPKAGDLYPPFYYTYVNVETITDKLCGLSRPGHFRGVATIVAKLFNIVKPNKAYFGQKDYQQLLVIKKMVEDLNMDVEVVGMPTIREADGLAMSSRNSYLSHSEREQAVCLFNSLQLANKLLAQGEIAAENIKKEIHRLIASRKDARIDYISLCHPHSLEELTSIDGEVLAALAVFIGKTRLIDNMLLSKSTPQ</sequence>
<keyword evidence="6 8" id="KW-0067">ATP-binding</keyword>
<keyword evidence="3 8" id="KW-0436">Ligase</keyword>
<keyword evidence="4 8" id="KW-0566">Pantothenate biosynthesis</keyword>
<dbReference type="Gene3D" id="3.30.1300.10">
    <property type="entry name" value="Pantoate-beta-alanine ligase, C-terminal domain"/>
    <property type="match status" value="1"/>
</dbReference>
<feature type="binding site" evidence="8">
    <location>
        <begin position="138"/>
        <end position="141"/>
    </location>
    <ligand>
        <name>ATP</name>
        <dbReference type="ChEBI" id="CHEBI:30616"/>
    </ligand>
</feature>
<comment type="catalytic activity">
    <reaction evidence="7 8">
        <text>(R)-pantoate + beta-alanine + ATP = (R)-pantothenate + AMP + diphosphate + H(+)</text>
        <dbReference type="Rhea" id="RHEA:10912"/>
        <dbReference type="ChEBI" id="CHEBI:15378"/>
        <dbReference type="ChEBI" id="CHEBI:15980"/>
        <dbReference type="ChEBI" id="CHEBI:29032"/>
        <dbReference type="ChEBI" id="CHEBI:30616"/>
        <dbReference type="ChEBI" id="CHEBI:33019"/>
        <dbReference type="ChEBI" id="CHEBI:57966"/>
        <dbReference type="ChEBI" id="CHEBI:456215"/>
        <dbReference type="EC" id="6.3.2.1"/>
    </reaction>
</comment>
<reference evidence="9" key="1">
    <citation type="submission" date="2020-07" db="EMBL/GenBank/DDBJ databases">
        <title>Huge and variable diversity of episymbiotic CPR bacteria and DPANN archaea in groundwater ecosystems.</title>
        <authorList>
            <person name="He C.Y."/>
            <person name="Keren R."/>
            <person name="Whittaker M."/>
            <person name="Farag I.F."/>
            <person name="Doudna J."/>
            <person name="Cate J.H.D."/>
            <person name="Banfield J.F."/>
        </authorList>
    </citation>
    <scope>NUCLEOTIDE SEQUENCE</scope>
    <source>
        <strain evidence="9">NC_groundwater_1482_Ag_S-0.65um_47_24</strain>
    </source>
</reference>
<dbReference type="Proteomes" id="UP000772181">
    <property type="component" value="Unassembled WGS sequence"/>
</dbReference>
<evidence type="ECO:0000256" key="6">
    <source>
        <dbReference type="ARBA" id="ARBA00022840"/>
    </source>
</evidence>
<keyword evidence="5 8" id="KW-0547">Nucleotide-binding</keyword>
<evidence type="ECO:0000256" key="3">
    <source>
        <dbReference type="ARBA" id="ARBA00022598"/>
    </source>
</evidence>
<dbReference type="GO" id="GO:0015940">
    <property type="term" value="P:pantothenate biosynthetic process"/>
    <property type="evidence" value="ECO:0007669"/>
    <property type="project" value="UniProtKB-UniRule"/>
</dbReference>
<evidence type="ECO:0000256" key="2">
    <source>
        <dbReference type="ARBA" id="ARBA00009256"/>
    </source>
</evidence>
<accession>A0A933GL36</accession>
<comment type="caution">
    <text evidence="9">The sequence shown here is derived from an EMBL/GenBank/DDBJ whole genome shotgun (WGS) entry which is preliminary data.</text>
</comment>
<comment type="subunit">
    <text evidence="8">Homodimer.</text>
</comment>
<feature type="binding site" evidence="8">
    <location>
        <position position="52"/>
    </location>
    <ligand>
        <name>beta-alanine</name>
        <dbReference type="ChEBI" id="CHEBI:57966"/>
    </ligand>
</feature>
<dbReference type="InterPro" id="IPR003721">
    <property type="entry name" value="Pantoate_ligase"/>
</dbReference>
<comment type="subcellular location">
    <subcellularLocation>
        <location evidence="8">Cytoplasm</location>
    </subcellularLocation>
</comment>
<dbReference type="NCBIfam" id="TIGR00018">
    <property type="entry name" value="panC"/>
    <property type="match status" value="1"/>
</dbReference>
<evidence type="ECO:0000256" key="8">
    <source>
        <dbReference type="HAMAP-Rule" id="MF_00158"/>
    </source>
</evidence>
<evidence type="ECO:0000256" key="7">
    <source>
        <dbReference type="ARBA" id="ARBA00048258"/>
    </source>
</evidence>
<evidence type="ECO:0000256" key="4">
    <source>
        <dbReference type="ARBA" id="ARBA00022655"/>
    </source>
</evidence>
<feature type="binding site" evidence="8">
    <location>
        <position position="167"/>
    </location>
    <ligand>
        <name>ATP</name>
        <dbReference type="ChEBI" id="CHEBI:30616"/>
    </ligand>
</feature>
<dbReference type="FunFam" id="3.40.50.620:FF:000013">
    <property type="entry name" value="Pantothenate synthetase"/>
    <property type="match status" value="1"/>
</dbReference>
<dbReference type="SUPFAM" id="SSF52374">
    <property type="entry name" value="Nucleotidylyl transferase"/>
    <property type="match status" value="1"/>
</dbReference>
<organism evidence="9 10">
    <name type="scientific">Tectimicrobiota bacterium</name>
    <dbReference type="NCBI Taxonomy" id="2528274"/>
    <lineage>
        <taxon>Bacteria</taxon>
        <taxon>Pseudomonadati</taxon>
        <taxon>Nitrospinota/Tectimicrobiota group</taxon>
        <taxon>Candidatus Tectimicrobiota</taxon>
    </lineage>
</organism>
<feature type="binding site" evidence="8">
    <location>
        <begin position="21"/>
        <end position="28"/>
    </location>
    <ligand>
        <name>ATP</name>
        <dbReference type="ChEBI" id="CHEBI:30616"/>
    </ligand>
</feature>
<comment type="similarity">
    <text evidence="2 8">Belongs to the pantothenate synthetase family.</text>
</comment>
<proteinExistence type="inferred from homology"/>
<gene>
    <name evidence="8" type="primary">panC</name>
    <name evidence="9" type="ORF">HY730_00135</name>
</gene>
<dbReference type="InterPro" id="IPR042176">
    <property type="entry name" value="Pantoate_ligase_C"/>
</dbReference>
<dbReference type="GO" id="GO:0004592">
    <property type="term" value="F:pantoate-beta-alanine ligase activity"/>
    <property type="evidence" value="ECO:0007669"/>
    <property type="project" value="UniProtKB-UniRule"/>
</dbReference>
<keyword evidence="8" id="KW-0963">Cytoplasm</keyword>
<dbReference type="CDD" id="cd00560">
    <property type="entry name" value="PanC"/>
    <property type="match status" value="1"/>
</dbReference>
<dbReference type="GO" id="GO:0005524">
    <property type="term" value="F:ATP binding"/>
    <property type="evidence" value="ECO:0007669"/>
    <property type="project" value="UniProtKB-KW"/>
</dbReference>